<dbReference type="SUPFAM" id="SSF50022">
    <property type="entry name" value="ISP domain"/>
    <property type="match status" value="1"/>
</dbReference>
<keyword evidence="15" id="KW-0408">Iron</keyword>
<comment type="similarity">
    <text evidence="3">Belongs to the Rieske iron-sulfur protein family.</text>
</comment>
<dbReference type="FunFam" id="2.102.10.10:FF:000001">
    <property type="entry name" value="Cytochrome b-c1 complex subunit Rieske, mitochondrial"/>
    <property type="match status" value="1"/>
</dbReference>
<keyword evidence="18" id="KW-1015">Disulfide bond</keyword>
<feature type="transmembrane region" description="Helical" evidence="20">
    <location>
        <begin position="6"/>
        <end position="27"/>
    </location>
</feature>
<evidence type="ECO:0000256" key="6">
    <source>
        <dbReference type="ARBA" id="ARBA00019816"/>
    </source>
</evidence>
<evidence type="ECO:0000256" key="20">
    <source>
        <dbReference type="RuleBase" id="RU004494"/>
    </source>
</evidence>
<evidence type="ECO:0000256" key="9">
    <source>
        <dbReference type="ARBA" id="ARBA00022692"/>
    </source>
</evidence>
<dbReference type="InterPro" id="IPR019470">
    <property type="entry name" value="Ubiq_cytC_Rdtase_Fe-S_su_TAT"/>
</dbReference>
<keyword evidence="24" id="KW-1185">Reference proteome</keyword>
<evidence type="ECO:0000256" key="19">
    <source>
        <dbReference type="ARBA" id="ARBA00029351"/>
    </source>
</evidence>
<dbReference type="NCBIfam" id="TIGR01416">
    <property type="entry name" value="Rieske_proteo"/>
    <property type="match status" value="1"/>
</dbReference>
<gene>
    <name evidence="23" type="ORF">PK98_11450</name>
</gene>
<keyword evidence="13 20" id="KW-0249">Electron transport</keyword>
<evidence type="ECO:0000256" key="8">
    <source>
        <dbReference type="ARBA" id="ARBA00022475"/>
    </source>
</evidence>
<keyword evidence="10" id="KW-0001">2Fe-2S</keyword>
<evidence type="ECO:0000256" key="17">
    <source>
        <dbReference type="ARBA" id="ARBA00023136"/>
    </source>
</evidence>
<dbReference type="Pfam" id="PF10399">
    <property type="entry name" value="UCR_Fe-S_N"/>
    <property type="match status" value="1"/>
</dbReference>
<keyword evidence="12" id="KW-1278">Translocase</keyword>
<evidence type="ECO:0000256" key="13">
    <source>
        <dbReference type="ARBA" id="ARBA00022982"/>
    </source>
</evidence>
<comment type="function">
    <text evidence="1">Component of the ubiquinol-cytochrome c reductase complex (complex III or cytochrome b-c1 complex), which is a respiratory chain that generates an electrochemical potential coupled to ATP synthesis.</text>
</comment>
<dbReference type="Gene3D" id="1.20.5.510">
    <property type="entry name" value="Single helix bin"/>
    <property type="match status" value="1"/>
</dbReference>
<dbReference type="PROSITE" id="PS51296">
    <property type="entry name" value="RIESKE"/>
    <property type="match status" value="1"/>
</dbReference>
<evidence type="ECO:0000256" key="4">
    <source>
        <dbReference type="ARBA" id="ARBA00011649"/>
    </source>
</evidence>
<dbReference type="GO" id="GO:0046872">
    <property type="term" value="F:metal ion binding"/>
    <property type="evidence" value="ECO:0007669"/>
    <property type="project" value="UniProtKB-KW"/>
</dbReference>
<comment type="subcellular location">
    <subcellularLocation>
        <location evidence="2">Cell membrane</location>
        <topology evidence="2">Single-pass membrane protein</topology>
    </subcellularLocation>
</comment>
<evidence type="ECO:0000256" key="7">
    <source>
        <dbReference type="ARBA" id="ARBA00022448"/>
    </source>
</evidence>
<keyword evidence="7 20" id="KW-0813">Transport</keyword>
<comment type="miscellaneous">
    <text evidence="20">The Rieske protein is a high potential 2Fe-2S protein.</text>
</comment>
<evidence type="ECO:0000256" key="5">
    <source>
        <dbReference type="ARBA" id="ARBA00012951"/>
    </source>
</evidence>
<dbReference type="EC" id="7.1.1.8" evidence="5 20"/>
<dbReference type="PRINTS" id="PR00162">
    <property type="entry name" value="RIESKE"/>
</dbReference>
<comment type="catalytic activity">
    <reaction evidence="19 20">
        <text>a quinol + 2 Fe(III)-[cytochrome c](out) = a quinone + 2 Fe(II)-[cytochrome c](out) + 2 H(+)(out)</text>
        <dbReference type="Rhea" id="RHEA:11484"/>
        <dbReference type="Rhea" id="RHEA-COMP:10350"/>
        <dbReference type="Rhea" id="RHEA-COMP:14399"/>
        <dbReference type="ChEBI" id="CHEBI:15378"/>
        <dbReference type="ChEBI" id="CHEBI:24646"/>
        <dbReference type="ChEBI" id="CHEBI:29033"/>
        <dbReference type="ChEBI" id="CHEBI:29034"/>
        <dbReference type="ChEBI" id="CHEBI:132124"/>
        <dbReference type="EC" id="7.1.1.8"/>
    </reaction>
</comment>
<dbReference type="InterPro" id="IPR036922">
    <property type="entry name" value="Rieske_2Fe-2S_sf"/>
</dbReference>
<evidence type="ECO:0000256" key="14">
    <source>
        <dbReference type="ARBA" id="ARBA00022989"/>
    </source>
</evidence>
<keyword evidence="9 20" id="KW-0812">Transmembrane</keyword>
<evidence type="ECO:0000256" key="15">
    <source>
        <dbReference type="ARBA" id="ARBA00023004"/>
    </source>
</evidence>
<keyword evidence="14 20" id="KW-1133">Transmembrane helix</keyword>
<keyword evidence="16" id="KW-0411">Iron-sulfur</keyword>
<dbReference type="InterPro" id="IPR014349">
    <property type="entry name" value="Rieske_Fe-S_prot"/>
</dbReference>
<dbReference type="InterPro" id="IPR017941">
    <property type="entry name" value="Rieske_2Fe-2S"/>
</dbReference>
<evidence type="ECO:0000256" key="10">
    <source>
        <dbReference type="ARBA" id="ARBA00022714"/>
    </source>
</evidence>
<evidence type="ECO:0000256" key="1">
    <source>
        <dbReference type="ARBA" id="ARBA00002444"/>
    </source>
</evidence>
<dbReference type="Gene3D" id="2.102.10.10">
    <property type="entry name" value="Rieske [2Fe-2S] iron-sulphur domain"/>
    <property type="match status" value="1"/>
</dbReference>
<accession>A0A0B2BUI4</accession>
<dbReference type="GO" id="GO:0051537">
    <property type="term" value="F:2 iron, 2 sulfur cluster binding"/>
    <property type="evidence" value="ECO:0007669"/>
    <property type="project" value="UniProtKB-KW"/>
</dbReference>
<dbReference type="EMBL" id="JTDN01000002">
    <property type="protein sequence ID" value="KHL25089.1"/>
    <property type="molecule type" value="Genomic_DNA"/>
</dbReference>
<dbReference type="STRING" id="1572751.PK98_11450"/>
<protein>
    <recommendedName>
        <fullName evidence="6 20">Ubiquinol-cytochrome c reductase iron-sulfur subunit</fullName>
        <ecNumber evidence="5 20">7.1.1.8</ecNumber>
    </recommendedName>
</protein>
<dbReference type="CDD" id="cd03470">
    <property type="entry name" value="Rieske_cytochrome_bc1"/>
    <property type="match status" value="1"/>
</dbReference>
<comment type="caution">
    <text evidence="23">The sequence shown here is derived from an EMBL/GenBank/DDBJ whole genome shotgun (WGS) entry which is preliminary data.</text>
</comment>
<evidence type="ECO:0000256" key="12">
    <source>
        <dbReference type="ARBA" id="ARBA00022967"/>
    </source>
</evidence>
<evidence type="ECO:0000256" key="18">
    <source>
        <dbReference type="ARBA" id="ARBA00023157"/>
    </source>
</evidence>
<dbReference type="GO" id="GO:0005886">
    <property type="term" value="C:plasma membrane"/>
    <property type="evidence" value="ECO:0007669"/>
    <property type="project" value="UniProtKB-SubCell"/>
</dbReference>
<dbReference type="PANTHER" id="PTHR10134">
    <property type="entry name" value="CYTOCHROME B-C1 COMPLEX SUBUNIT RIESKE, MITOCHONDRIAL"/>
    <property type="match status" value="1"/>
</dbReference>
<dbReference type="AlphaFoldDB" id="A0A0B2BUI4"/>
<evidence type="ECO:0000313" key="24">
    <source>
        <dbReference type="Proteomes" id="UP000030988"/>
    </source>
</evidence>
<name>A0A0B2BUI4_9SPHN</name>
<comment type="subunit">
    <text evidence="4 21">The main subunits of complex b-c1 are: cytochrome b, cytochrome c1 and the Rieske protein.</text>
</comment>
<evidence type="ECO:0000313" key="23">
    <source>
        <dbReference type="EMBL" id="KHL25089.1"/>
    </source>
</evidence>
<dbReference type="InterPro" id="IPR006317">
    <property type="entry name" value="Ubiquinol_cyt_c_Rdtase_Fe-S-su"/>
</dbReference>
<evidence type="ECO:0000256" key="2">
    <source>
        <dbReference type="ARBA" id="ARBA00004162"/>
    </source>
</evidence>
<evidence type="ECO:0000256" key="16">
    <source>
        <dbReference type="ARBA" id="ARBA00023014"/>
    </source>
</evidence>
<dbReference type="Pfam" id="PF00355">
    <property type="entry name" value="Rieske"/>
    <property type="match status" value="1"/>
</dbReference>
<dbReference type="InterPro" id="IPR005805">
    <property type="entry name" value="Rieske_Fe-S_prot_C"/>
</dbReference>
<sequence length="171" mass="18227">MRRRDFINIAAVSAAGVGGLAVLYPLVSQMAPSKDVLAESTTELDLSAIQPGQAIKAVFRKQPVFVRNLTPQEIATANEVAVDSLRDPETLTERTKEGHGNWLITMGVCTHLGCVPLGAGEGENKGEFGGYFCPCHGSHYDTAGRIRKGPAPANLVVPEYEFTSDTTVVIG</sequence>
<organism evidence="23 24">
    <name type="scientific">Croceibacterium mercuriale</name>
    <dbReference type="NCBI Taxonomy" id="1572751"/>
    <lineage>
        <taxon>Bacteria</taxon>
        <taxon>Pseudomonadati</taxon>
        <taxon>Pseudomonadota</taxon>
        <taxon>Alphaproteobacteria</taxon>
        <taxon>Sphingomonadales</taxon>
        <taxon>Erythrobacteraceae</taxon>
        <taxon>Croceibacterium</taxon>
    </lineage>
</organism>
<evidence type="ECO:0000259" key="22">
    <source>
        <dbReference type="PROSITE" id="PS51296"/>
    </source>
</evidence>
<proteinExistence type="inferred from homology"/>
<comment type="cofactor">
    <cofactor evidence="20">
        <name>[2Fe-2S] cluster</name>
        <dbReference type="ChEBI" id="CHEBI:190135"/>
    </cofactor>
    <text evidence="20">Binds 1 [2Fe-2S] cluster per subunit.</text>
</comment>
<dbReference type="Proteomes" id="UP000030988">
    <property type="component" value="Unassembled WGS sequence"/>
</dbReference>
<reference evidence="23 24" key="1">
    <citation type="submission" date="2014-11" db="EMBL/GenBank/DDBJ databases">
        <title>Draft genome sequence of Kirrobacter mercurialis.</title>
        <authorList>
            <person name="Coil D.A."/>
            <person name="Eisen J.A."/>
        </authorList>
    </citation>
    <scope>NUCLEOTIDE SEQUENCE [LARGE SCALE GENOMIC DNA]</scope>
    <source>
        <strain evidence="23 24">Coronado</strain>
    </source>
</reference>
<evidence type="ECO:0000256" key="11">
    <source>
        <dbReference type="ARBA" id="ARBA00022723"/>
    </source>
</evidence>
<dbReference type="GO" id="GO:0008121">
    <property type="term" value="F:quinol-cytochrome-c reductase activity"/>
    <property type="evidence" value="ECO:0007669"/>
    <property type="project" value="UniProtKB-EC"/>
</dbReference>
<keyword evidence="8" id="KW-1003">Cell membrane</keyword>
<feature type="domain" description="Rieske" evidence="22">
    <location>
        <begin position="61"/>
        <end position="169"/>
    </location>
</feature>
<evidence type="ECO:0000256" key="3">
    <source>
        <dbReference type="ARBA" id="ARBA00010651"/>
    </source>
</evidence>
<evidence type="ECO:0000256" key="21">
    <source>
        <dbReference type="RuleBase" id="RU004497"/>
    </source>
</evidence>
<keyword evidence="17 20" id="KW-0472">Membrane</keyword>
<keyword evidence="11" id="KW-0479">Metal-binding</keyword>